<sequence length="113" mass="12555">MMWARILNIMIGIWLMAAPGILSYETAAAHNGHIVGPVIATFATIACWDATRNVRLWNYPLGGWLLLAPWILSYDYSLAIVSDMLCGVLVLVFASVQRKSTGKYGGGWRVLWK</sequence>
<feature type="transmembrane region" description="Helical" evidence="1">
    <location>
        <begin position="78"/>
        <end position="96"/>
    </location>
</feature>
<keyword evidence="1" id="KW-0812">Transmembrane</keyword>
<dbReference type="AlphaFoldDB" id="A0A953HNZ5"/>
<gene>
    <name evidence="3" type="ORF">KUV50_13150</name>
</gene>
<keyword evidence="1" id="KW-1133">Transmembrane helix</keyword>
<protein>
    <recommendedName>
        <fullName evidence="2">SPW repeat-containing integral membrane domain-containing protein</fullName>
    </recommendedName>
</protein>
<feature type="domain" description="SPW repeat-containing integral membrane" evidence="2">
    <location>
        <begin position="3"/>
        <end position="94"/>
    </location>
</feature>
<name>A0A953HNZ5_9BACT</name>
<reference evidence="3" key="1">
    <citation type="submission" date="2021-06" db="EMBL/GenBank/DDBJ databases">
        <title>44 bacteria genomes isolated from Dapeng, Shenzhen.</title>
        <authorList>
            <person name="Zheng W."/>
            <person name="Yu S."/>
            <person name="Huang Y."/>
        </authorList>
    </citation>
    <scope>NUCLEOTIDE SEQUENCE</scope>
    <source>
        <strain evidence="3">DP5N28-2</strain>
    </source>
</reference>
<dbReference type="InterPro" id="IPR005530">
    <property type="entry name" value="SPW"/>
</dbReference>
<evidence type="ECO:0000313" key="4">
    <source>
        <dbReference type="Proteomes" id="UP000753961"/>
    </source>
</evidence>
<dbReference type="EMBL" id="JAHVHU010000011">
    <property type="protein sequence ID" value="MBY5959092.1"/>
    <property type="molecule type" value="Genomic_DNA"/>
</dbReference>
<feature type="transmembrane region" description="Helical" evidence="1">
    <location>
        <begin position="7"/>
        <end position="24"/>
    </location>
</feature>
<dbReference type="Proteomes" id="UP000753961">
    <property type="component" value="Unassembled WGS sequence"/>
</dbReference>
<proteinExistence type="predicted"/>
<evidence type="ECO:0000259" key="2">
    <source>
        <dbReference type="Pfam" id="PF03779"/>
    </source>
</evidence>
<evidence type="ECO:0000256" key="1">
    <source>
        <dbReference type="SAM" id="Phobius"/>
    </source>
</evidence>
<dbReference type="RefSeq" id="WP_222580622.1">
    <property type="nucleotide sequence ID" value="NZ_JAHVHU010000011.1"/>
</dbReference>
<organism evidence="3 4">
    <name type="scientific">Membranihabitans marinus</name>
    <dbReference type="NCBI Taxonomy" id="1227546"/>
    <lineage>
        <taxon>Bacteria</taxon>
        <taxon>Pseudomonadati</taxon>
        <taxon>Bacteroidota</taxon>
        <taxon>Saprospiria</taxon>
        <taxon>Saprospirales</taxon>
        <taxon>Saprospiraceae</taxon>
        <taxon>Membranihabitans</taxon>
    </lineage>
</organism>
<comment type="caution">
    <text evidence="3">The sequence shown here is derived from an EMBL/GenBank/DDBJ whole genome shotgun (WGS) entry which is preliminary data.</text>
</comment>
<keyword evidence="1" id="KW-0472">Membrane</keyword>
<keyword evidence="4" id="KW-1185">Reference proteome</keyword>
<dbReference type="Pfam" id="PF03779">
    <property type="entry name" value="SPW"/>
    <property type="match status" value="1"/>
</dbReference>
<accession>A0A953HNZ5</accession>
<evidence type="ECO:0000313" key="3">
    <source>
        <dbReference type="EMBL" id="MBY5959092.1"/>
    </source>
</evidence>